<keyword evidence="3" id="KW-0539">Nucleus</keyword>
<feature type="region of interest" description="Disordered" evidence="4">
    <location>
        <begin position="737"/>
        <end position="845"/>
    </location>
</feature>
<dbReference type="EMBL" id="VTPC01090736">
    <property type="protein sequence ID" value="KAF2881470.1"/>
    <property type="molecule type" value="Genomic_DNA"/>
</dbReference>
<keyword evidence="7" id="KW-1185">Reference proteome</keyword>
<dbReference type="InterPro" id="IPR040477">
    <property type="entry name" value="KDM4-like_Tudor"/>
</dbReference>
<feature type="compositionally biased region" description="Low complexity" evidence="4">
    <location>
        <begin position="305"/>
        <end position="316"/>
    </location>
</feature>
<dbReference type="CDD" id="cd20392">
    <property type="entry name" value="Tudor_JMJD2_rpt2"/>
    <property type="match status" value="1"/>
</dbReference>
<evidence type="ECO:0000256" key="1">
    <source>
        <dbReference type="ARBA" id="ARBA00004123"/>
    </source>
</evidence>
<dbReference type="SMART" id="SM00333">
    <property type="entry name" value="TUDOR"/>
    <property type="match status" value="1"/>
</dbReference>
<feature type="compositionally biased region" description="Polar residues" evidence="4">
    <location>
        <begin position="750"/>
        <end position="770"/>
    </location>
</feature>
<dbReference type="SUPFAM" id="SSF63748">
    <property type="entry name" value="Tudor/PWWP/MBT"/>
    <property type="match status" value="2"/>
</dbReference>
<feature type="compositionally biased region" description="Basic and acidic residues" evidence="4">
    <location>
        <begin position="771"/>
        <end position="800"/>
    </location>
</feature>
<name>A0A8K0CCZ8_IGNLU</name>
<evidence type="ECO:0000256" key="2">
    <source>
        <dbReference type="ARBA" id="ARBA00022737"/>
    </source>
</evidence>
<feature type="region of interest" description="Disordered" evidence="4">
    <location>
        <begin position="1277"/>
        <end position="1313"/>
    </location>
</feature>
<evidence type="ECO:0000313" key="7">
    <source>
        <dbReference type="Proteomes" id="UP000801492"/>
    </source>
</evidence>
<feature type="region of interest" description="Disordered" evidence="4">
    <location>
        <begin position="1452"/>
        <end position="1472"/>
    </location>
</feature>
<feature type="compositionally biased region" description="Basic and acidic residues" evidence="4">
    <location>
        <begin position="1452"/>
        <end position="1466"/>
    </location>
</feature>
<comment type="caution">
    <text evidence="6">The sequence shown here is derived from an EMBL/GenBank/DDBJ whole genome shotgun (WGS) entry which is preliminary data.</text>
</comment>
<evidence type="ECO:0000256" key="4">
    <source>
        <dbReference type="SAM" id="MobiDB-lite"/>
    </source>
</evidence>
<organism evidence="6 7">
    <name type="scientific">Ignelater luminosus</name>
    <name type="common">Cucubano</name>
    <name type="synonym">Pyrophorus luminosus</name>
    <dbReference type="NCBI Taxonomy" id="2038154"/>
    <lineage>
        <taxon>Eukaryota</taxon>
        <taxon>Metazoa</taxon>
        <taxon>Ecdysozoa</taxon>
        <taxon>Arthropoda</taxon>
        <taxon>Hexapoda</taxon>
        <taxon>Insecta</taxon>
        <taxon>Pterygota</taxon>
        <taxon>Neoptera</taxon>
        <taxon>Endopterygota</taxon>
        <taxon>Coleoptera</taxon>
        <taxon>Polyphaga</taxon>
        <taxon>Elateriformia</taxon>
        <taxon>Elateroidea</taxon>
        <taxon>Elateridae</taxon>
        <taxon>Agrypninae</taxon>
        <taxon>Pyrophorini</taxon>
        <taxon>Ignelater</taxon>
    </lineage>
</organism>
<feature type="compositionally biased region" description="Basic residues" evidence="4">
    <location>
        <begin position="155"/>
        <end position="164"/>
    </location>
</feature>
<dbReference type="OrthoDB" id="9547406at2759"/>
<evidence type="ECO:0000256" key="3">
    <source>
        <dbReference type="ARBA" id="ARBA00023242"/>
    </source>
</evidence>
<protein>
    <recommendedName>
        <fullName evidence="5">Tudor domain-containing protein</fullName>
    </recommendedName>
</protein>
<dbReference type="Gene3D" id="3.10.330.70">
    <property type="match status" value="1"/>
</dbReference>
<evidence type="ECO:0000313" key="6">
    <source>
        <dbReference type="EMBL" id="KAF2881470.1"/>
    </source>
</evidence>
<keyword evidence="2" id="KW-0677">Repeat</keyword>
<dbReference type="Gene3D" id="2.30.30.140">
    <property type="match status" value="1"/>
</dbReference>
<feature type="compositionally biased region" description="Low complexity" evidence="4">
    <location>
        <begin position="831"/>
        <end position="845"/>
    </location>
</feature>
<comment type="subcellular location">
    <subcellularLocation>
        <location evidence="1">Nucleus</location>
    </subcellularLocation>
</comment>
<gene>
    <name evidence="6" type="ORF">ILUMI_24706</name>
</gene>
<feature type="region of interest" description="Disordered" evidence="4">
    <location>
        <begin position="140"/>
        <end position="171"/>
    </location>
</feature>
<feature type="compositionally biased region" description="Acidic residues" evidence="4">
    <location>
        <begin position="1281"/>
        <end position="1298"/>
    </location>
</feature>
<dbReference type="GO" id="GO:0005634">
    <property type="term" value="C:nucleus"/>
    <property type="evidence" value="ECO:0007669"/>
    <property type="project" value="UniProtKB-SubCell"/>
</dbReference>
<evidence type="ECO:0000259" key="5">
    <source>
        <dbReference type="SMART" id="SM00333"/>
    </source>
</evidence>
<dbReference type="Pfam" id="PF18104">
    <property type="entry name" value="Tudor_2"/>
    <property type="match status" value="1"/>
</dbReference>
<feature type="domain" description="Tudor" evidence="5">
    <location>
        <begin position="1371"/>
        <end position="1427"/>
    </location>
</feature>
<feature type="region of interest" description="Disordered" evidence="4">
    <location>
        <begin position="302"/>
        <end position="335"/>
    </location>
</feature>
<proteinExistence type="predicted"/>
<reference evidence="6" key="1">
    <citation type="submission" date="2019-08" db="EMBL/GenBank/DDBJ databases">
        <title>The genome of the North American firefly Photinus pyralis.</title>
        <authorList>
            <consortium name="Photinus pyralis genome working group"/>
            <person name="Fallon T.R."/>
            <person name="Sander Lower S.E."/>
            <person name="Weng J.-K."/>
        </authorList>
    </citation>
    <scope>NUCLEOTIDE SEQUENCE</scope>
    <source>
        <strain evidence="6">TRF0915ILg1</strain>
        <tissue evidence="6">Whole body</tissue>
    </source>
</reference>
<dbReference type="Proteomes" id="UP000801492">
    <property type="component" value="Unassembled WGS sequence"/>
</dbReference>
<accession>A0A8K0CCZ8</accession>
<dbReference type="InterPro" id="IPR002999">
    <property type="entry name" value="Tudor"/>
</dbReference>
<sequence length="1472" mass="168091">MKLKDTSKIRPKDPNRIKVKRKNIQMKSKLVKRSLHDMQSNWIKFDPKPSTEAKPIVKKLETIETPRGVVTVSQIQTRPVSPVQKKTAGGTDYQTSFLSFLQNVNNEVDVIDEGSEDDQIDIKYNILEPKQEKLQTKCKKVEPKRNNKLQSQPKRTYKIQRKKSKDGISELPKKKQDVVVKQELIEKETLVSSNDKNLLPKDELQMLIKEELIKNETSTISKDTDKTESMSKKNEEHDSIILTIDEVIKRSLEDNSRSLMFDKSIKSSMKGCKNGLDIASHIPSNNFGSPTVTATKNYIKKRLQSSSNKKCSQNNSRNKDVQPKPTTKNKKVTASSALVNGNKPTLTSNQNIMYGAKSNLTNGQSQFQPVKSSATVNKSAVNLNMFPDIPKIPSQLSVYKINPENKSPRKIEILNTKPDVDEIDTLQDKVQQGSATLQNLLNISNNVKSNTNEVKKKMRKNSNPKNVKDLLKLSVRDGSPSYQQSPKHGALKDTLTLSINGESFPYQSPKRSPPVENFSCFETSEGSITLYGEKQEEESMPNLQRQVEVSDDGDNMQMPLLQPQCIPTSSAQEQDPRDAETVQYTYLQTVPVQEIEEDAPILYSIQAQNVAVVPSENVAVVPSVYEVPSIEYEVQEPTTVFSIQGVYQTVQNSFTQTNNTPIRQDESQPVILEKKPRKPNNIWANQNYYTVNRCSVEKEQEDRFYPMSNTPIVLKDHGKNPNDVNLDLEIASEEIVQDNNVPKYPEETNKSNSTYIENENTGENATSNSFRDQDSKITDNVKETGKSRSNKKNNEHDFQELGKINAAKNNDNTKDTNEISSNEENEKFLENGDISNNNNINDNNKNNIKNGNCVVEKNSNSTGDKSADSKQKALVEILKRYYSTSATEEEKRALSEKNISKLILNIPKIYENIVKRLTNEVKLQQKRSKDKIPYETENKVIISSPKVIVENNYFDFGHDLSSFDKQKYTQANAVNDNFEQSNVNEKENCNSNDSNQENIFNNYSSNQKSVIEILRRYSKVNTSMDDNKKKNLQKLIENMEKQPERYQKFTEKFTNELKLRQIRNETSKDDSVLSDQKQEISIVNQGETPSPFISISEAVKLRNARDAAKSLASKVPSEEERFNIFQAQVMKSLEFKEPYREVIDVADIQTSNELPYSEIDSSNCPSEINVLPKKSPFKKRGPEYSRAKIIEHAKKIKKMREKMKDMLNNKQVKSWVENSLSPNLKKQMQLLTPLRAKVVLEDVRSSSPDISLMNEGDLIEMKNEQLPYAENKPTSYFYLTSDDDDDDDDDDDSQDEATESDHSYTVKKSKKRIPHPLQAHEEVWARHKNGRFYRGKIINIQNLTYCTALFTSDGSLSQNLLASDIVEWKNKSLKVGEPVKVKWADGKIYDAKFLGAKTKCYYTVLFEDESQLELQRNVIYSITEMLPKKVINKLSYASEMQNREHLYDLERELPPKRPPKPKEECLNRVFSP</sequence>